<evidence type="ECO:0000256" key="3">
    <source>
        <dbReference type="ARBA" id="ARBA00023274"/>
    </source>
</evidence>
<dbReference type="STRING" id="1209926.A0A1G4B8D3"/>
<dbReference type="SUPFAM" id="SSF50104">
    <property type="entry name" value="Translation proteins SH3-like domain"/>
    <property type="match status" value="1"/>
</dbReference>
<keyword evidence="3" id="KW-0687">Ribonucleoprotein</keyword>
<protein>
    <submittedName>
        <fullName evidence="5">KOW domain-containing protein domain-containing protein</fullName>
    </submittedName>
</protein>
<feature type="region of interest" description="Disordered" evidence="4">
    <location>
        <begin position="97"/>
        <end position="116"/>
    </location>
</feature>
<name>A0A1G4B8D3_9PEZI</name>
<dbReference type="PANTHER" id="PTHR12903">
    <property type="entry name" value="MITOCHONDRIAL RIBOSOMAL PROTEIN L24"/>
    <property type="match status" value="1"/>
</dbReference>
<dbReference type="InterPro" id="IPR008991">
    <property type="entry name" value="Translation_prot_SH3-like_sf"/>
</dbReference>
<dbReference type="Pfam" id="PF22682">
    <property type="entry name" value="Ribosomal_uL24m-like"/>
    <property type="match status" value="1"/>
</dbReference>
<dbReference type="Proteomes" id="UP000176998">
    <property type="component" value="Unassembled WGS sequence"/>
</dbReference>
<reference evidence="5 6" key="1">
    <citation type="submission" date="2016-09" db="EMBL/GenBank/DDBJ databases">
        <authorList>
            <person name="Capua I."/>
            <person name="De Benedictis P."/>
            <person name="Joannis T."/>
            <person name="Lombin L.H."/>
            <person name="Cattoli G."/>
        </authorList>
    </citation>
    <scope>NUCLEOTIDE SEQUENCE [LARGE SCALE GENOMIC DNA]</scope>
    <source>
        <strain evidence="5 6">IMI 309357</strain>
    </source>
</reference>
<dbReference type="GO" id="GO:0006412">
    <property type="term" value="P:translation"/>
    <property type="evidence" value="ECO:0007669"/>
    <property type="project" value="InterPro"/>
</dbReference>
<feature type="compositionally biased region" description="Basic and acidic residues" evidence="4">
    <location>
        <begin position="104"/>
        <end position="116"/>
    </location>
</feature>
<comment type="similarity">
    <text evidence="1">Belongs to the universal ribosomal protein uL24 family.</text>
</comment>
<comment type="caution">
    <text evidence="5">The sequence shown here is derived from an EMBL/GenBank/DDBJ whole genome shotgun (WGS) entry which is preliminary data.</text>
</comment>
<dbReference type="RefSeq" id="XP_022474797.1">
    <property type="nucleotide sequence ID" value="XM_022618697.1"/>
</dbReference>
<dbReference type="Gene3D" id="2.30.30.30">
    <property type="match status" value="1"/>
</dbReference>
<dbReference type="InterPro" id="IPR003256">
    <property type="entry name" value="Ribosomal_uL24"/>
</dbReference>
<dbReference type="InterPro" id="IPR041988">
    <property type="entry name" value="Ribosomal_uL24_KOW"/>
</dbReference>
<accession>A0A1G4B8D3</accession>
<feature type="compositionally biased region" description="Pro residues" evidence="4">
    <location>
        <begin position="37"/>
        <end position="48"/>
    </location>
</feature>
<dbReference type="GO" id="GO:0005840">
    <property type="term" value="C:ribosome"/>
    <property type="evidence" value="ECO:0007669"/>
    <property type="project" value="UniProtKB-KW"/>
</dbReference>
<dbReference type="EMBL" id="MJBS01000055">
    <property type="protein sequence ID" value="OHE97644.1"/>
    <property type="molecule type" value="Genomic_DNA"/>
</dbReference>
<keyword evidence="2" id="KW-0689">Ribosomal protein</keyword>
<evidence type="ECO:0000256" key="1">
    <source>
        <dbReference type="ARBA" id="ARBA00010618"/>
    </source>
</evidence>
<dbReference type="InterPro" id="IPR014722">
    <property type="entry name" value="Rib_uL2_dom2"/>
</dbReference>
<feature type="non-terminal residue" evidence="5">
    <location>
        <position position="1"/>
    </location>
</feature>
<gene>
    <name evidence="5" type="ORF">CORC01_07059</name>
</gene>
<feature type="compositionally biased region" description="Low complexity" evidence="4">
    <location>
        <begin position="448"/>
        <end position="460"/>
    </location>
</feature>
<feature type="region of interest" description="Disordered" evidence="4">
    <location>
        <begin position="1"/>
        <end position="78"/>
    </location>
</feature>
<dbReference type="GO" id="GO:1990904">
    <property type="term" value="C:ribonucleoprotein complex"/>
    <property type="evidence" value="ECO:0007669"/>
    <property type="project" value="UniProtKB-KW"/>
</dbReference>
<evidence type="ECO:0000256" key="2">
    <source>
        <dbReference type="ARBA" id="ARBA00022980"/>
    </source>
</evidence>
<dbReference type="GeneID" id="34560207"/>
<evidence type="ECO:0000256" key="4">
    <source>
        <dbReference type="SAM" id="MobiDB-lite"/>
    </source>
</evidence>
<dbReference type="GO" id="GO:0003735">
    <property type="term" value="F:structural constituent of ribosome"/>
    <property type="evidence" value="ECO:0007669"/>
    <property type="project" value="InterPro"/>
</dbReference>
<sequence length="471" mass="52467">WRPRPVAAGVVEAPDPSEISKSSIRGRRRQTTAAPASPTPLTPRPNPLPNSTKPRRPREVDQKIRTPTPLSIGGNPHLPTMQRLIKRTAQAEKQVARRMKKRARGEGGAEKAQRARDQRNMLTELNKDIKTARLVRQEKWDLGPLAPRRDVFESYGALQTNRQSRSTPLKPEEIEARCAWAGGCQYLNLAVKDRVVLLEGPEKGKIDRISSINLEYGTVQLENIAKVTIHVPESFQNILDAPTTQNTSMNIPISAIRLVHPIVDPATGVARDVVVRQLARGPVKWSRTTGWRAWTRYIPGANIAIPWPEREQVVREDQPGDTNRADAEAATFVPTLLSPPMPESVIDELRNKYSRFRTRHEDDYILRKEAEEAEKKALKKASADALASMRTPLQELNRELRESRRALGKPELSSDMLERIGELMARNKATVGGDSSSWNVPTPKLFDAKTGASAAAPAEAPNDTESHPPPQ</sequence>
<evidence type="ECO:0000313" key="5">
    <source>
        <dbReference type="EMBL" id="OHE97644.1"/>
    </source>
</evidence>
<evidence type="ECO:0000313" key="6">
    <source>
        <dbReference type="Proteomes" id="UP000176998"/>
    </source>
</evidence>
<feature type="region of interest" description="Disordered" evidence="4">
    <location>
        <begin position="429"/>
        <end position="471"/>
    </location>
</feature>
<dbReference type="AlphaFoldDB" id="A0A1G4B8D3"/>
<dbReference type="GO" id="GO:0003723">
    <property type="term" value="F:RNA binding"/>
    <property type="evidence" value="ECO:0007669"/>
    <property type="project" value="InterPro"/>
</dbReference>
<dbReference type="OrthoDB" id="359154at2759"/>
<dbReference type="CDD" id="cd06089">
    <property type="entry name" value="KOW_RPL26"/>
    <property type="match status" value="1"/>
</dbReference>
<keyword evidence="6" id="KW-1185">Reference proteome</keyword>
<proteinExistence type="inferred from homology"/>
<organism evidence="5 6">
    <name type="scientific">Colletotrichum orchidophilum</name>
    <dbReference type="NCBI Taxonomy" id="1209926"/>
    <lineage>
        <taxon>Eukaryota</taxon>
        <taxon>Fungi</taxon>
        <taxon>Dikarya</taxon>
        <taxon>Ascomycota</taxon>
        <taxon>Pezizomycotina</taxon>
        <taxon>Sordariomycetes</taxon>
        <taxon>Hypocreomycetidae</taxon>
        <taxon>Glomerellales</taxon>
        <taxon>Glomerellaceae</taxon>
        <taxon>Colletotrichum</taxon>
    </lineage>
</organism>